<dbReference type="PANTHER" id="PTHR46401">
    <property type="entry name" value="GLYCOSYLTRANSFERASE WBBK-RELATED"/>
    <property type="match status" value="1"/>
</dbReference>
<dbReference type="CDD" id="cd03801">
    <property type="entry name" value="GT4_PimA-like"/>
    <property type="match status" value="1"/>
</dbReference>
<comment type="caution">
    <text evidence="4">The sequence shown here is derived from an EMBL/GenBank/DDBJ whole genome shotgun (WGS) entry which is preliminary data.</text>
</comment>
<reference evidence="4 5" key="1">
    <citation type="submission" date="2021-06" db="EMBL/GenBank/DDBJ databases">
        <title>Description of novel taxa of the family Lachnospiraceae.</title>
        <authorList>
            <person name="Chaplin A.V."/>
            <person name="Sokolova S.R."/>
            <person name="Pikina A.P."/>
            <person name="Korzhanova M."/>
            <person name="Belova V."/>
            <person name="Korostin D."/>
            <person name="Efimov B.A."/>
        </authorList>
    </citation>
    <scope>NUCLEOTIDE SEQUENCE [LARGE SCALE GENOMIC DNA]</scope>
    <source>
        <strain evidence="4 5">ASD4241</strain>
    </source>
</reference>
<protein>
    <submittedName>
        <fullName evidence="4">Glycosyltransferase family 4 protein</fullName>
    </submittedName>
</protein>
<organism evidence="4 5">
    <name type="scientific">Diplocloster modestus</name>
    <dbReference type="NCBI Taxonomy" id="2850322"/>
    <lineage>
        <taxon>Bacteria</taxon>
        <taxon>Bacillati</taxon>
        <taxon>Bacillota</taxon>
        <taxon>Clostridia</taxon>
        <taxon>Lachnospirales</taxon>
        <taxon>Lachnospiraceae</taxon>
        <taxon>Diplocloster</taxon>
    </lineage>
</organism>
<dbReference type="InterPro" id="IPR028098">
    <property type="entry name" value="Glyco_trans_4-like_N"/>
</dbReference>
<dbReference type="Gene3D" id="3.40.50.2000">
    <property type="entry name" value="Glycogen Phosphorylase B"/>
    <property type="match status" value="2"/>
</dbReference>
<evidence type="ECO:0000313" key="4">
    <source>
        <dbReference type="EMBL" id="MBU9724603.1"/>
    </source>
</evidence>
<dbReference type="PANTHER" id="PTHR46401:SF2">
    <property type="entry name" value="GLYCOSYLTRANSFERASE WBBK-RELATED"/>
    <property type="match status" value="1"/>
</dbReference>
<sequence>MSKLLHITPNVYPKLEVEHATKQIWKELSKDYEEYHIVGRSDDQHFHTEKEGKLYLHRVPKLGGNKSFLFTSFLIIYYLRKYKIDTMLSQCAVLGGIAGVLYGRIFRIPIMIEIHDTIYFDILDGGSFVKRLNARILKRTYQSADLIRVLNPLMKEMLEARIGAAKIVVIENRVNFSIFNKPKESYSVNDPINIISVGTFTKRKGYADAIKVINRVRKRYNVHLTLIGGGDEKEHYIQLSHGEDWLTLIDFISQSELKELICKSDIYIQTSYREGMPRTILEAMALGMPIITSDAGVTAGSVEHKKDAMMFPAGDFNTFEKYLILLIQNDQLREELGKHALIEAKNRFDWNTNFLHYRRALRDMKKTSESN</sequence>
<dbReference type="Proteomes" id="UP001314681">
    <property type="component" value="Unassembled WGS sequence"/>
</dbReference>
<dbReference type="InterPro" id="IPR001296">
    <property type="entry name" value="Glyco_trans_1"/>
</dbReference>
<evidence type="ECO:0000259" key="3">
    <source>
        <dbReference type="Pfam" id="PF13439"/>
    </source>
</evidence>
<keyword evidence="5" id="KW-1185">Reference proteome</keyword>
<dbReference type="EMBL" id="JAHQCX010000001">
    <property type="protein sequence ID" value="MBU9724603.1"/>
    <property type="molecule type" value="Genomic_DNA"/>
</dbReference>
<proteinExistence type="predicted"/>
<dbReference type="SUPFAM" id="SSF53756">
    <property type="entry name" value="UDP-Glycosyltransferase/glycogen phosphorylase"/>
    <property type="match status" value="1"/>
</dbReference>
<dbReference type="Pfam" id="PF13439">
    <property type="entry name" value="Glyco_transf_4"/>
    <property type="match status" value="1"/>
</dbReference>
<evidence type="ECO:0000313" key="5">
    <source>
        <dbReference type="Proteomes" id="UP001314681"/>
    </source>
</evidence>
<keyword evidence="1" id="KW-0808">Transferase</keyword>
<gene>
    <name evidence="4" type="ORF">KTH90_01105</name>
</gene>
<evidence type="ECO:0000259" key="2">
    <source>
        <dbReference type="Pfam" id="PF00534"/>
    </source>
</evidence>
<feature type="domain" description="Glycosyltransferase subfamily 4-like N-terminal" evidence="3">
    <location>
        <begin position="21"/>
        <end position="175"/>
    </location>
</feature>
<evidence type="ECO:0000256" key="1">
    <source>
        <dbReference type="ARBA" id="ARBA00022679"/>
    </source>
</evidence>
<accession>A0ABS6K179</accession>
<feature type="domain" description="Glycosyl transferase family 1" evidence="2">
    <location>
        <begin position="183"/>
        <end position="340"/>
    </location>
</feature>
<dbReference type="Pfam" id="PF00534">
    <property type="entry name" value="Glycos_transf_1"/>
    <property type="match status" value="1"/>
</dbReference>
<name>A0ABS6K179_9FIRM</name>
<dbReference type="RefSeq" id="WP_158351659.1">
    <property type="nucleotide sequence ID" value="NZ_JAHQCX010000001.1"/>
</dbReference>